<comment type="caution">
    <text evidence="6">The sequence shown here is derived from an EMBL/GenBank/DDBJ whole genome shotgun (WGS) entry which is preliminary data.</text>
</comment>
<evidence type="ECO:0000313" key="7">
    <source>
        <dbReference type="Proteomes" id="UP000587396"/>
    </source>
</evidence>
<keyword evidence="3" id="KW-0812">Transmembrane</keyword>
<dbReference type="InterPro" id="IPR011047">
    <property type="entry name" value="Quinoprotein_ADH-like_sf"/>
</dbReference>
<evidence type="ECO:0000313" key="6">
    <source>
        <dbReference type="EMBL" id="MBC2888976.1"/>
    </source>
</evidence>
<proteinExistence type="predicted"/>
<accession>A0A842JDH9</accession>
<dbReference type="NCBIfam" id="TIGR02543">
    <property type="entry name" value="List_Bact_rpt"/>
    <property type="match status" value="1"/>
</dbReference>
<dbReference type="Pfam" id="PF09479">
    <property type="entry name" value="Flg_new"/>
    <property type="match status" value="1"/>
</dbReference>
<dbReference type="Pfam" id="PF14478">
    <property type="entry name" value="DUF4430"/>
    <property type="match status" value="3"/>
</dbReference>
<dbReference type="Gene3D" id="2.60.40.2700">
    <property type="match status" value="3"/>
</dbReference>
<dbReference type="Gene3D" id="2.170.130.30">
    <property type="match status" value="3"/>
</dbReference>
<dbReference type="InterPro" id="IPR013378">
    <property type="entry name" value="InlB-like_B-rpt"/>
</dbReference>
<feature type="domain" description="Transcobalamin-like C-terminal" evidence="4">
    <location>
        <begin position="1226"/>
        <end position="1260"/>
    </location>
</feature>
<dbReference type="Gene3D" id="2.130.10.10">
    <property type="entry name" value="YVTN repeat-like/Quinoprotein amine dehydrogenase"/>
    <property type="match status" value="1"/>
</dbReference>
<feature type="domain" description="Transcobalamin-like C-terminal" evidence="4">
    <location>
        <begin position="1465"/>
        <end position="1503"/>
    </location>
</feature>
<dbReference type="SUPFAM" id="SSF50998">
    <property type="entry name" value="Quinoprotein alcohol dehydrogenase-like"/>
    <property type="match status" value="1"/>
</dbReference>
<dbReference type="InterPro" id="IPR027954">
    <property type="entry name" value="Transcobalamin-like_C"/>
</dbReference>
<dbReference type="EMBL" id="JACMSE010000003">
    <property type="protein sequence ID" value="MBC2888976.1"/>
    <property type="molecule type" value="Genomic_DNA"/>
</dbReference>
<evidence type="ECO:0000256" key="3">
    <source>
        <dbReference type="SAM" id="Phobius"/>
    </source>
</evidence>
<evidence type="ECO:0000256" key="1">
    <source>
        <dbReference type="ARBA" id="ARBA00004196"/>
    </source>
</evidence>
<evidence type="ECO:0000256" key="2">
    <source>
        <dbReference type="SAM" id="MobiDB-lite"/>
    </source>
</evidence>
<dbReference type="RefSeq" id="WP_185904872.1">
    <property type="nucleotide sequence ID" value="NZ_JACMSE010000003.1"/>
</dbReference>
<keyword evidence="3" id="KW-1133">Transmembrane helix</keyword>
<dbReference type="Proteomes" id="UP000587396">
    <property type="component" value="Unassembled WGS sequence"/>
</dbReference>
<feature type="region of interest" description="Disordered" evidence="2">
    <location>
        <begin position="2058"/>
        <end position="2082"/>
    </location>
</feature>
<comment type="subcellular location">
    <subcellularLocation>
        <location evidence="1">Cell envelope</location>
    </subcellularLocation>
</comment>
<gene>
    <name evidence="6" type="ORF">H7313_06390</name>
</gene>
<dbReference type="Pfam" id="PF20578">
    <property type="entry name" value="aBig_2"/>
    <property type="match status" value="1"/>
</dbReference>
<feature type="domain" description="Atrophied bacterial Ig" evidence="5">
    <location>
        <begin position="768"/>
        <end position="873"/>
    </location>
</feature>
<dbReference type="InterPro" id="IPR015943">
    <property type="entry name" value="WD40/YVTN_repeat-like_dom_sf"/>
</dbReference>
<dbReference type="GO" id="GO:0030313">
    <property type="term" value="C:cell envelope"/>
    <property type="evidence" value="ECO:0007669"/>
    <property type="project" value="UniProtKB-SubCell"/>
</dbReference>
<dbReference type="InterPro" id="IPR046780">
    <property type="entry name" value="aBig_2"/>
</dbReference>
<protein>
    <submittedName>
        <fullName evidence="6">DUF4430 domain-containing protein</fullName>
    </submittedName>
</protein>
<evidence type="ECO:0000259" key="5">
    <source>
        <dbReference type="Pfam" id="PF20578"/>
    </source>
</evidence>
<feature type="region of interest" description="Disordered" evidence="2">
    <location>
        <begin position="2006"/>
        <end position="2029"/>
    </location>
</feature>
<dbReference type="InterPro" id="IPR042229">
    <property type="entry name" value="Listeria/Bacterioides_rpt_sf"/>
</dbReference>
<evidence type="ECO:0000259" key="4">
    <source>
        <dbReference type="Pfam" id="PF14478"/>
    </source>
</evidence>
<keyword evidence="3" id="KW-0472">Membrane</keyword>
<sequence length="2127" mass="220201">MSNEESEAAAVQLFGVELAKPASFELGTTLEAKAYTGPSYAPTYVTEGVAYTWKYAETDSPSYTTVWTAIEGATESTFTVSDEFYLGKCLAVSASAGANSVDFGYPYGYGPFKPAGAVDIYSAFLSNGAEITSTFAVGDTVMVRAKEKGASDFIDPGKLTYQWLASSDGSSFSEIPGATQESLVLDAGYQGKYVKCELAAKVGGSTYTTRATSKIAAAGSVNVTSVKLDKTGKLHVGDAVTATATAASGDVTNDPGVAWAWYCGDSAYTTDEKIEGAAGSSLVVTEALLGKFLEARADGGYGEKDSPAAGPVVKNGSVELYKVEAAGSARVGATLTAKAYESAYAQVADGALVDYQWQYAKTNTTSDAAFKDIPGATGKTYTVGETIDGASSLGTYLRVKAVSDGAVVSTKQPSYYGSTYVDPIGPIRLEGAYELSSVKLSSSGQGMQAGNVITPTAQVKDGYYEKDAPSDAKVTYSWWVSEGGEYRPLAEGVASDGALTLSAPLVGKQVKVSANALVEGNEPQSAAFTVLGAGEYALLRVTLNPGSGDLFTGDEVAAKVQAKGLSGTSYGDDVTDDVAISWSVAESADGAFVPLADADAARLSIPSEAAGRYLKVTATSGSSTIEAVTPSAVVASGSLEGAAKKLEKAGFRPNPVYGENDNVNDVVEAKLVELGYDDVAVTTKAAKARQTNENATVGVSTADGDENGRITYFFMDPDKASSSYMSYTQLRQMDFTFTLLRGDEAYEYAPGYAGTIPWDDGKVVELLEQKAAALAPGFALGDEAASVTQNLTLPYKLSDGSGAAKSWSSVSWDSSDSSVIAIGGSAWADRTGKITRTAADRIVMLTATVSAGSISLSGGPGTTIDKTFEVTVKGDPEKVAAEKAALEQKVQANFTYENVRLAETGEMADKDALTGDLSLPKPATIGVDGKYYQVAYSASTDAVVPNGWAGKVYRPLPGEEPGAVDIVVTVTDKANAEITASKALSFRVTPLEQGGIDREIELMDRAEAGYFAALANGQDASAVEANLHAFQKASFDADGNLAWAYDRDAAAAAGDGIVPVDLAGYDPMGSAGWRLFRSSAPTVVSHENLLVTQPEYNTQVTVSSRLASEKYARYAERYPDNADLQKLAGRDVSATFTVKGASGQEDPHVISTCSVIGVDKDGAAQTWAAALPYTLDNGATAADLSEAAFAATGLAADFEVGKWGWQLNSITSPFDAAVMLPSWDAATEKGWMFYVNGKDPGVGAGSYVLQPGDSVIWRYGAWNDPAPTDKLSVTCSVIGVDSHGAPQTWASPVGFATDEGATAADLSEALFEQAGLPVETSMGAYGWYLTSIASPYTGEVLASKETSPGVWAFWQLFVNGEAATVGAGGYTLQAGDEVVWCYGADGTLPGQVAATCEVIGLDANGNAQVWASEATYRMVEGATAADLSEQLFAARGMHAQYGVGAWGWVLESITSPHDATFTLANESESPYRYWQLFVNGVSSDDGAGLVVLKPGDRVTWCYSAYGSSLPDPDEVVPDPYAPRPSYDSAWSGFGGGSAVERPTPTQSAEPAWSYDYREGATGDVSVSEPLIVNGDVYLVVNGELRVVDAATGAIKKGRSGNDLRANVGGTSAYCNRPVYADGVVIVPSDDGSLAAFTADELVCVWKTKPLETDGERGYQSLSSLTVNGSYVFAAFTAVGAGGRGAGGVRLCVDVRDGSVKWEQRDEPAEQGGAAGYYWAGAAASGADLVVGNDAGLVQLVDGSTGAVKAALEVGASVRAGVVALPAAARSGEIGLFAVVSSDGVLHLVAREDDRLVETGSVKFAAKSTSTPTVAGGKAFVCGLDADQRHGTLSVIDLTSLSVERTVRGGLGEAQSAPLVSVQSDGTFAYFTCNGLPGGVYGYRLGDDAAYALFTPAVGEQNYCMASVVADEKGNLYYTNDAGRLFALKGLDGVKVMFDARGGSFVGSAYVARGKAVLRPADPVRDGYAFAGWFSDEACMSPWDFDVPLNGEEAELTLYAKWIEKTGQQDGRPGSNPQPSLPPNAQAPLGGTVAAAHAPLTQEAAARAEADADKASKQAAVRAASARDGAKGSAAADGGVDGGAPGGVNPWAVGGIVVGVAGLAAVAAYAVLARRRPGVPAGNTKGRG</sequence>
<name>A0A842JDH9_9ACTN</name>
<feature type="transmembrane region" description="Helical" evidence="3">
    <location>
        <begin position="2090"/>
        <end position="2111"/>
    </location>
</feature>
<dbReference type="Gene3D" id="2.60.40.4270">
    <property type="entry name" value="Listeria-Bacteroides repeat domain"/>
    <property type="match status" value="1"/>
</dbReference>
<keyword evidence="7" id="KW-1185">Reference proteome</keyword>
<feature type="compositionally biased region" description="Low complexity" evidence="2">
    <location>
        <begin position="2058"/>
        <end position="2077"/>
    </location>
</feature>
<feature type="domain" description="Transcobalamin-like C-terminal" evidence="4">
    <location>
        <begin position="1301"/>
        <end position="1383"/>
    </location>
</feature>
<organism evidence="6 7">
    <name type="scientific">Gordonibacter massiliensis</name>
    <name type="common">ex Traore et al. 2017</name>
    <dbReference type="NCBI Taxonomy" id="1841863"/>
    <lineage>
        <taxon>Bacteria</taxon>
        <taxon>Bacillati</taxon>
        <taxon>Actinomycetota</taxon>
        <taxon>Coriobacteriia</taxon>
        <taxon>Eggerthellales</taxon>
        <taxon>Eggerthellaceae</taxon>
        <taxon>Gordonibacter</taxon>
    </lineage>
</organism>
<reference evidence="6 7" key="1">
    <citation type="submission" date="2020-08" db="EMBL/GenBank/DDBJ databases">
        <authorList>
            <person name="Liu C."/>
            <person name="Sun Q."/>
        </authorList>
    </citation>
    <scope>NUCLEOTIDE SEQUENCE [LARGE SCALE GENOMIC DNA]</scope>
    <source>
        <strain evidence="6 7">N22</strain>
    </source>
</reference>